<keyword evidence="2" id="KW-0732">Signal</keyword>
<dbReference type="EMBL" id="VUJU01001550">
    <property type="protein sequence ID" value="KAF0764797.1"/>
    <property type="molecule type" value="Genomic_DNA"/>
</dbReference>
<sequence length="333" mass="39349">MVAIIIALLIKIAIETNMDSYNHQKTLKIDTQPVMCTPYDFVKRLTEEDIHFKINFQMDRITKHSIKNRTQKRNSNDEMDSQLHQFTFLFDKYFGIPFQQAIVIMANIENASLLCENFYNEKKALFQRKIFNIGIFQDHKIVLVSRLQKCLEVILCSIDEYDVYNIALILFMCMLSIIPSLRVIHLDWNDTFKDLVRLFCNNLEQSLPRFLKFINCIESHKFHSDCNNLIKLFDVAARLDYTMKSRMEIFFKPKNKLVDYFKRVICAILENSNDTEFLLSLVDESSRNVCDSYKFKEPRGIFLKNNPPTISKNTTNNEYKKPTHLRRSNKNTT</sequence>
<organism evidence="3 4">
    <name type="scientific">Aphis craccivora</name>
    <name type="common">Cowpea aphid</name>
    <dbReference type="NCBI Taxonomy" id="307492"/>
    <lineage>
        <taxon>Eukaryota</taxon>
        <taxon>Metazoa</taxon>
        <taxon>Ecdysozoa</taxon>
        <taxon>Arthropoda</taxon>
        <taxon>Hexapoda</taxon>
        <taxon>Insecta</taxon>
        <taxon>Pterygota</taxon>
        <taxon>Neoptera</taxon>
        <taxon>Paraneoptera</taxon>
        <taxon>Hemiptera</taxon>
        <taxon>Sternorrhyncha</taxon>
        <taxon>Aphidomorpha</taxon>
        <taxon>Aphidoidea</taxon>
        <taxon>Aphididae</taxon>
        <taxon>Aphidini</taxon>
        <taxon>Aphis</taxon>
        <taxon>Aphis</taxon>
    </lineage>
</organism>
<keyword evidence="4" id="KW-1185">Reference proteome</keyword>
<evidence type="ECO:0000313" key="3">
    <source>
        <dbReference type="EMBL" id="KAF0764797.1"/>
    </source>
</evidence>
<protein>
    <submittedName>
        <fullName evidence="3">Uncharacterized protein</fullName>
    </submittedName>
</protein>
<feature type="region of interest" description="Disordered" evidence="1">
    <location>
        <begin position="306"/>
        <end position="333"/>
    </location>
</feature>
<proteinExistence type="predicted"/>
<feature type="chain" id="PRO_5026355698" evidence="2">
    <location>
        <begin position="16"/>
        <end position="333"/>
    </location>
</feature>
<evidence type="ECO:0000256" key="2">
    <source>
        <dbReference type="SAM" id="SignalP"/>
    </source>
</evidence>
<name>A0A6G0Z313_APHCR</name>
<comment type="caution">
    <text evidence="3">The sequence shown here is derived from an EMBL/GenBank/DDBJ whole genome shotgun (WGS) entry which is preliminary data.</text>
</comment>
<reference evidence="3 4" key="1">
    <citation type="submission" date="2019-08" db="EMBL/GenBank/DDBJ databases">
        <title>Whole genome of Aphis craccivora.</title>
        <authorList>
            <person name="Voronova N.V."/>
            <person name="Shulinski R.S."/>
            <person name="Bandarenka Y.V."/>
            <person name="Zhorov D.G."/>
            <person name="Warner D."/>
        </authorList>
    </citation>
    <scope>NUCLEOTIDE SEQUENCE [LARGE SCALE GENOMIC DNA]</scope>
    <source>
        <strain evidence="3">180601</strain>
        <tissue evidence="3">Whole Body</tissue>
    </source>
</reference>
<accession>A0A6G0Z313</accession>
<dbReference type="OrthoDB" id="10394839at2759"/>
<evidence type="ECO:0000313" key="4">
    <source>
        <dbReference type="Proteomes" id="UP000478052"/>
    </source>
</evidence>
<dbReference type="Proteomes" id="UP000478052">
    <property type="component" value="Unassembled WGS sequence"/>
</dbReference>
<dbReference type="AlphaFoldDB" id="A0A6G0Z313"/>
<evidence type="ECO:0000256" key="1">
    <source>
        <dbReference type="SAM" id="MobiDB-lite"/>
    </source>
</evidence>
<feature type="compositionally biased region" description="Basic residues" evidence="1">
    <location>
        <begin position="322"/>
        <end position="333"/>
    </location>
</feature>
<feature type="signal peptide" evidence="2">
    <location>
        <begin position="1"/>
        <end position="15"/>
    </location>
</feature>
<feature type="compositionally biased region" description="Polar residues" evidence="1">
    <location>
        <begin position="306"/>
        <end position="317"/>
    </location>
</feature>
<gene>
    <name evidence="3" type="ORF">FWK35_00004602</name>
</gene>